<evidence type="ECO:0000313" key="7">
    <source>
        <dbReference type="EMBL" id="CAF1461792.1"/>
    </source>
</evidence>
<comment type="caution">
    <text evidence="7">The sequence shown here is derived from an EMBL/GenBank/DDBJ whole genome shotgun (WGS) entry which is preliminary data.</text>
</comment>
<evidence type="ECO:0000256" key="6">
    <source>
        <dbReference type="ARBA" id="ARBA00031637"/>
    </source>
</evidence>
<protein>
    <recommendedName>
        <fullName evidence="4">Trehalase</fullName>
        <ecNumber evidence="3">3.2.1.28</ecNumber>
    </recommendedName>
    <alternativeName>
        <fullName evidence="5">Alpha,alpha-trehalase</fullName>
    </alternativeName>
    <alternativeName>
        <fullName evidence="6">Alpha,alpha-trehalose glucohydrolase</fullName>
    </alternativeName>
</protein>
<dbReference type="EC" id="3.2.1.28" evidence="3"/>
<sequence length="88" mass="10436">PGGRFREIFYWDSYFIILDLSTLSHKLNIIENLIDNFAYLIDNFAYLIDKYSFIPNENRTRYLSRSQPPVFTCMIDLLSSLNFNLSNI</sequence>
<comment type="similarity">
    <text evidence="2">Belongs to the glycosyl hydrolase 37 family.</text>
</comment>
<evidence type="ECO:0000256" key="4">
    <source>
        <dbReference type="ARBA" id="ARBA00019905"/>
    </source>
</evidence>
<dbReference type="InterPro" id="IPR008928">
    <property type="entry name" value="6-hairpin_glycosidase_sf"/>
</dbReference>
<proteinExistence type="inferred from homology"/>
<dbReference type="Gene3D" id="1.50.10.10">
    <property type="match status" value="1"/>
</dbReference>
<organism evidence="7 8">
    <name type="scientific">Adineta steineri</name>
    <dbReference type="NCBI Taxonomy" id="433720"/>
    <lineage>
        <taxon>Eukaryota</taxon>
        <taxon>Metazoa</taxon>
        <taxon>Spiralia</taxon>
        <taxon>Gnathifera</taxon>
        <taxon>Rotifera</taxon>
        <taxon>Eurotatoria</taxon>
        <taxon>Bdelloidea</taxon>
        <taxon>Adinetida</taxon>
        <taxon>Adinetidae</taxon>
        <taxon>Adineta</taxon>
    </lineage>
</organism>
<reference evidence="7" key="1">
    <citation type="submission" date="2021-02" db="EMBL/GenBank/DDBJ databases">
        <authorList>
            <person name="Nowell W R."/>
        </authorList>
    </citation>
    <scope>NUCLEOTIDE SEQUENCE</scope>
</reference>
<comment type="catalytic activity">
    <reaction evidence="1">
        <text>alpha,alpha-trehalose + H2O = alpha-D-glucose + beta-D-glucose</text>
        <dbReference type="Rhea" id="RHEA:32675"/>
        <dbReference type="ChEBI" id="CHEBI:15377"/>
        <dbReference type="ChEBI" id="CHEBI:15903"/>
        <dbReference type="ChEBI" id="CHEBI:16551"/>
        <dbReference type="ChEBI" id="CHEBI:17925"/>
        <dbReference type="EC" id="3.2.1.28"/>
    </reaction>
</comment>
<dbReference type="AlphaFoldDB" id="A0A815QDG6"/>
<dbReference type="OrthoDB" id="3542292at2759"/>
<name>A0A815QDG6_9BILA</name>
<dbReference type="SUPFAM" id="SSF48208">
    <property type="entry name" value="Six-hairpin glycosidases"/>
    <property type="match status" value="1"/>
</dbReference>
<evidence type="ECO:0000256" key="5">
    <source>
        <dbReference type="ARBA" id="ARBA00030473"/>
    </source>
</evidence>
<evidence type="ECO:0000256" key="1">
    <source>
        <dbReference type="ARBA" id="ARBA00001576"/>
    </source>
</evidence>
<dbReference type="InterPro" id="IPR001661">
    <property type="entry name" value="Glyco_hydro_37"/>
</dbReference>
<evidence type="ECO:0000256" key="3">
    <source>
        <dbReference type="ARBA" id="ARBA00012757"/>
    </source>
</evidence>
<accession>A0A815QDG6</accession>
<evidence type="ECO:0000313" key="8">
    <source>
        <dbReference type="Proteomes" id="UP000663891"/>
    </source>
</evidence>
<dbReference type="GO" id="GO:0004555">
    <property type="term" value="F:alpha,alpha-trehalase activity"/>
    <property type="evidence" value="ECO:0007669"/>
    <property type="project" value="UniProtKB-EC"/>
</dbReference>
<dbReference type="InterPro" id="IPR012341">
    <property type="entry name" value="6hp_glycosidase-like_sf"/>
</dbReference>
<dbReference type="EMBL" id="CAJNON010001428">
    <property type="protein sequence ID" value="CAF1461792.1"/>
    <property type="molecule type" value="Genomic_DNA"/>
</dbReference>
<evidence type="ECO:0000256" key="2">
    <source>
        <dbReference type="ARBA" id="ARBA00005615"/>
    </source>
</evidence>
<gene>
    <name evidence="7" type="ORF">VCS650_LOCUS40089</name>
</gene>
<dbReference type="Pfam" id="PF01204">
    <property type="entry name" value="Trehalase"/>
    <property type="match status" value="1"/>
</dbReference>
<feature type="non-terminal residue" evidence="7">
    <location>
        <position position="1"/>
    </location>
</feature>
<dbReference type="PANTHER" id="PTHR23403:SF1">
    <property type="entry name" value="TREHALASE"/>
    <property type="match status" value="1"/>
</dbReference>
<dbReference type="GO" id="GO:0005993">
    <property type="term" value="P:trehalose catabolic process"/>
    <property type="evidence" value="ECO:0007669"/>
    <property type="project" value="TreeGrafter"/>
</dbReference>
<dbReference type="PANTHER" id="PTHR23403">
    <property type="entry name" value="TREHALASE"/>
    <property type="match status" value="1"/>
</dbReference>
<dbReference type="Proteomes" id="UP000663891">
    <property type="component" value="Unassembled WGS sequence"/>
</dbReference>